<dbReference type="PANTHER" id="PTHR31517">
    <property type="match status" value="1"/>
</dbReference>
<comment type="catalytic activity">
    <reaction evidence="1 18">
        <text>2 a phenolic donor + H2O2 = 2 a phenolic radical donor + 2 H2O</text>
        <dbReference type="Rhea" id="RHEA:56136"/>
        <dbReference type="ChEBI" id="CHEBI:15377"/>
        <dbReference type="ChEBI" id="CHEBI:16240"/>
        <dbReference type="ChEBI" id="CHEBI:139520"/>
        <dbReference type="ChEBI" id="CHEBI:139521"/>
        <dbReference type="EC" id="1.11.1.7"/>
    </reaction>
</comment>
<dbReference type="PROSITE" id="PS50873">
    <property type="entry name" value="PEROXIDASE_4"/>
    <property type="match status" value="1"/>
</dbReference>
<feature type="binding site" evidence="15">
    <location>
        <position position="73"/>
    </location>
    <ligand>
        <name>Ca(2+)</name>
        <dbReference type="ChEBI" id="CHEBI:29108"/>
        <label>1</label>
    </ligand>
</feature>
<evidence type="ECO:0000256" key="10">
    <source>
        <dbReference type="ARBA" id="ARBA00023157"/>
    </source>
</evidence>
<keyword evidence="5 18" id="KW-0349">Heme</keyword>
<evidence type="ECO:0000256" key="14">
    <source>
        <dbReference type="PIRSR" id="PIRSR600823-2"/>
    </source>
</evidence>
<feature type="disulfide bond" evidence="17">
    <location>
        <begin position="69"/>
        <end position="74"/>
    </location>
</feature>
<keyword evidence="18" id="KW-0964">Secreted</keyword>
<comment type="function">
    <text evidence="2">Removal of H(2)O(2), oxidation of toxic reductants, biosynthesis and degradation of lignin, suberization, auxin catabolism, response to environmental stresses such as wounding, pathogen attack and oxidative stress. These functions might be dependent on each isozyme/isoform in each plant tissue.</text>
</comment>
<evidence type="ECO:0000256" key="2">
    <source>
        <dbReference type="ARBA" id="ARBA00002322"/>
    </source>
</evidence>
<evidence type="ECO:0000256" key="13">
    <source>
        <dbReference type="PIRSR" id="PIRSR600823-1"/>
    </source>
</evidence>
<feature type="binding site" evidence="15">
    <location>
        <position position="77"/>
    </location>
    <ligand>
        <name>Ca(2+)</name>
        <dbReference type="ChEBI" id="CHEBI:29108"/>
        <label>1</label>
    </ligand>
</feature>
<keyword evidence="21" id="KW-1185">Reference proteome</keyword>
<dbReference type="GO" id="GO:0005576">
    <property type="term" value="C:extracellular region"/>
    <property type="evidence" value="ECO:0007669"/>
    <property type="project" value="UniProtKB-SubCell"/>
</dbReference>
<dbReference type="InterPro" id="IPR019794">
    <property type="entry name" value="Peroxidases_AS"/>
</dbReference>
<dbReference type="InterPro" id="IPR000823">
    <property type="entry name" value="Peroxidase_pln"/>
</dbReference>
<evidence type="ECO:0000256" key="15">
    <source>
        <dbReference type="PIRSR" id="PIRSR600823-3"/>
    </source>
</evidence>
<comment type="similarity">
    <text evidence="18">Belongs to the peroxidase family. Classical plant (class III) peroxidase subfamily.</text>
</comment>
<sequence length="390" mass="42493">MANNFAKRSFLVILQISLLAHLDSAQLSSTYYANTCPTVETIVKDAVTAKFQETFNAVGGVVRLLFHDCFVQGCDGSVLISSTPTNKAERDNDLNLSLNSDGFDAIVRAKTAVESVCPNLVSCADILVMATRDMIELAGGPSYSVELGRFDGLVSSSDNVDNKLPLPTFNLDQLTALFASNNISQEDMIALSACHTIGLGHCNKFKSRLYGSTKDSSLNPSYAAYLADKCPENSTSDDHVFLDPVTPGTFDKQYFQNLIDGTGLFSSDEVLYTDTRSQPLVNLWANSDASFQQAFVSAITNLARVGVKTSLTGVELDVEREPSYLQPQTNPKEDQTERRSISLALSRKPREHRLLLRLSLSSASSFSLELHPSPHLSASFLLLIPLISDS</sequence>
<dbReference type="CDD" id="cd00693">
    <property type="entry name" value="secretory_peroxidase"/>
    <property type="match status" value="1"/>
</dbReference>
<feature type="binding site" evidence="15">
    <location>
        <position position="251"/>
    </location>
    <ligand>
        <name>Ca(2+)</name>
        <dbReference type="ChEBI" id="CHEBI:29108"/>
        <label>2</label>
    </ligand>
</feature>
<dbReference type="InterPro" id="IPR010255">
    <property type="entry name" value="Haem_peroxidase_sf"/>
</dbReference>
<dbReference type="GO" id="GO:0020037">
    <property type="term" value="F:heme binding"/>
    <property type="evidence" value="ECO:0007669"/>
    <property type="project" value="UniProtKB-UniRule"/>
</dbReference>
<dbReference type="PRINTS" id="PR00461">
    <property type="entry name" value="PLPEROXIDASE"/>
</dbReference>
<dbReference type="InterPro" id="IPR033905">
    <property type="entry name" value="Secretory_peroxidase"/>
</dbReference>
<proteinExistence type="inferred from homology"/>
<feature type="binding site" evidence="15">
    <location>
        <position position="75"/>
    </location>
    <ligand>
        <name>Ca(2+)</name>
        <dbReference type="ChEBI" id="CHEBI:29108"/>
        <label>1</label>
    </ligand>
</feature>
<evidence type="ECO:0000256" key="1">
    <source>
        <dbReference type="ARBA" id="ARBA00000189"/>
    </source>
</evidence>
<gene>
    <name evidence="20" type="ORF">LUZ62_025087</name>
</gene>
<feature type="disulfide bond" evidence="17">
    <location>
        <begin position="36"/>
        <end position="117"/>
    </location>
</feature>
<keyword evidence="11" id="KW-0873">Pyrrolidone carboxylic acid</keyword>
<dbReference type="Gene3D" id="1.10.420.10">
    <property type="entry name" value="Peroxidase, domain 2"/>
    <property type="match status" value="1"/>
</dbReference>
<keyword evidence="12 18" id="KW-0376">Hydrogen peroxide</keyword>
<dbReference type="EC" id="1.11.1.7" evidence="3 18"/>
<dbReference type="GO" id="GO:0046872">
    <property type="term" value="F:metal ion binding"/>
    <property type="evidence" value="ECO:0007669"/>
    <property type="project" value="UniProtKB-UniRule"/>
</dbReference>
<keyword evidence="7 15" id="KW-0106">Calcium</keyword>
<feature type="binding site" description="axial binding residue" evidence="15">
    <location>
        <position position="195"/>
    </location>
    <ligand>
        <name>heme b</name>
        <dbReference type="ChEBI" id="CHEBI:60344"/>
    </ligand>
    <ligandPart>
        <name>Fe</name>
        <dbReference type="ChEBI" id="CHEBI:18248"/>
    </ligandPart>
</feature>
<feature type="binding site" evidence="15">
    <location>
        <position position="246"/>
    </location>
    <ligand>
        <name>Ca(2+)</name>
        <dbReference type="ChEBI" id="CHEBI:29108"/>
        <label>2</label>
    </ligand>
</feature>
<comment type="subcellular location">
    <subcellularLocation>
        <location evidence="18">Secreted</location>
    </subcellularLocation>
</comment>
<keyword evidence="9 15" id="KW-0408">Iron</keyword>
<evidence type="ECO:0000313" key="20">
    <source>
        <dbReference type="EMBL" id="KAJ4812521.1"/>
    </source>
</evidence>
<feature type="binding site" evidence="15">
    <location>
        <position position="196"/>
    </location>
    <ligand>
        <name>Ca(2+)</name>
        <dbReference type="ChEBI" id="CHEBI:29108"/>
        <label>2</label>
    </ligand>
</feature>
<evidence type="ECO:0000256" key="9">
    <source>
        <dbReference type="ARBA" id="ARBA00023004"/>
    </source>
</evidence>
<name>A0AAV8H9S5_9POAL</name>
<dbReference type="AlphaFoldDB" id="A0AAV8H9S5"/>
<reference evidence="20" key="1">
    <citation type="submission" date="2022-08" db="EMBL/GenBank/DDBJ databases">
        <authorList>
            <person name="Marques A."/>
        </authorList>
    </citation>
    <scope>NUCLEOTIDE SEQUENCE</scope>
    <source>
        <strain evidence="20">RhyPub2mFocal</strain>
        <tissue evidence="20">Leaves</tissue>
    </source>
</reference>
<evidence type="ECO:0000256" key="12">
    <source>
        <dbReference type="ARBA" id="ARBA00023324"/>
    </source>
</evidence>
<dbReference type="Gene3D" id="1.10.520.10">
    <property type="match status" value="1"/>
</dbReference>
<evidence type="ECO:0000256" key="5">
    <source>
        <dbReference type="ARBA" id="ARBA00022617"/>
    </source>
</evidence>
<comment type="cofactor">
    <cofactor evidence="15 18">
        <name>Ca(2+)</name>
        <dbReference type="ChEBI" id="CHEBI:29108"/>
    </cofactor>
    <text evidence="15 18">Binds 2 calcium ions per subunit.</text>
</comment>
<evidence type="ECO:0000259" key="19">
    <source>
        <dbReference type="PROSITE" id="PS50873"/>
    </source>
</evidence>
<feature type="active site" description="Proton acceptor" evidence="13">
    <location>
        <position position="67"/>
    </location>
</feature>
<evidence type="ECO:0000256" key="6">
    <source>
        <dbReference type="ARBA" id="ARBA00022723"/>
    </source>
</evidence>
<evidence type="ECO:0000313" key="21">
    <source>
        <dbReference type="Proteomes" id="UP001140206"/>
    </source>
</evidence>
<evidence type="ECO:0000256" key="8">
    <source>
        <dbReference type="ARBA" id="ARBA00023002"/>
    </source>
</evidence>
<keyword evidence="6 15" id="KW-0479">Metal-binding</keyword>
<feature type="disulfide bond" evidence="17">
    <location>
        <begin position="202"/>
        <end position="230"/>
    </location>
</feature>
<keyword evidence="10 17" id="KW-1015">Disulfide bond</keyword>
<feature type="binding site" evidence="15">
    <location>
        <position position="89"/>
    </location>
    <ligand>
        <name>Ca(2+)</name>
        <dbReference type="ChEBI" id="CHEBI:29108"/>
        <label>1</label>
    </ligand>
</feature>
<evidence type="ECO:0000256" key="18">
    <source>
        <dbReference type="RuleBase" id="RU362060"/>
    </source>
</evidence>
<keyword evidence="4 18" id="KW-0575">Peroxidase</keyword>
<evidence type="ECO:0000256" key="16">
    <source>
        <dbReference type="PIRSR" id="PIRSR600823-4"/>
    </source>
</evidence>
<dbReference type="PRINTS" id="PR00458">
    <property type="entry name" value="PEROXIDASE"/>
</dbReference>
<accession>A0AAV8H9S5</accession>
<dbReference type="PANTHER" id="PTHR31517:SF8">
    <property type="entry name" value="PEROXIDASE"/>
    <property type="match status" value="1"/>
</dbReference>
<dbReference type="FunFam" id="1.10.520.10:FF:000008">
    <property type="entry name" value="Peroxidase"/>
    <property type="match status" value="1"/>
</dbReference>
<feature type="binding site" evidence="15">
    <location>
        <position position="243"/>
    </location>
    <ligand>
        <name>Ca(2+)</name>
        <dbReference type="ChEBI" id="CHEBI:29108"/>
        <label>2</label>
    </ligand>
</feature>
<evidence type="ECO:0000256" key="4">
    <source>
        <dbReference type="ARBA" id="ARBA00022559"/>
    </source>
</evidence>
<dbReference type="EMBL" id="JAMFTS010000001">
    <property type="protein sequence ID" value="KAJ4812521.1"/>
    <property type="molecule type" value="Genomic_DNA"/>
</dbReference>
<feature type="binding site" evidence="14">
    <location>
        <position position="165"/>
    </location>
    <ligand>
        <name>substrate</name>
    </ligand>
</feature>
<dbReference type="PROSITE" id="PS00436">
    <property type="entry name" value="PEROXIDASE_2"/>
    <property type="match status" value="1"/>
</dbReference>
<feature type="binding site" evidence="15">
    <location>
        <position position="68"/>
    </location>
    <ligand>
        <name>Ca(2+)</name>
        <dbReference type="ChEBI" id="CHEBI:29108"/>
        <label>1</label>
    </ligand>
</feature>
<dbReference type="SUPFAM" id="SSF48113">
    <property type="entry name" value="Heme-dependent peroxidases"/>
    <property type="match status" value="1"/>
</dbReference>
<feature type="chain" id="PRO_5043106521" description="Peroxidase" evidence="18">
    <location>
        <begin position="26"/>
        <end position="390"/>
    </location>
</feature>
<evidence type="ECO:0000256" key="3">
    <source>
        <dbReference type="ARBA" id="ARBA00012313"/>
    </source>
</evidence>
<evidence type="ECO:0000256" key="17">
    <source>
        <dbReference type="PIRSR" id="PIRSR600823-5"/>
    </source>
</evidence>
<comment type="caution">
    <text evidence="20">The sequence shown here is derived from an EMBL/GenBank/DDBJ whole genome shotgun (WGS) entry which is preliminary data.</text>
</comment>
<feature type="domain" description="Plant heme peroxidase family profile" evidence="19">
    <location>
        <begin position="26"/>
        <end position="326"/>
    </location>
</feature>
<dbReference type="GO" id="GO:0140825">
    <property type="term" value="F:lactoperoxidase activity"/>
    <property type="evidence" value="ECO:0007669"/>
    <property type="project" value="UniProtKB-EC"/>
</dbReference>
<evidence type="ECO:0000256" key="7">
    <source>
        <dbReference type="ARBA" id="ARBA00022837"/>
    </source>
</evidence>
<dbReference type="GO" id="GO:0042744">
    <property type="term" value="P:hydrogen peroxide catabolic process"/>
    <property type="evidence" value="ECO:0007669"/>
    <property type="project" value="UniProtKB-KW"/>
</dbReference>
<protein>
    <recommendedName>
        <fullName evidence="3 18">Peroxidase</fullName>
        <ecNumber evidence="3 18">1.11.1.7</ecNumber>
    </recommendedName>
</protein>
<feature type="binding site" evidence="15">
    <location>
        <position position="71"/>
    </location>
    <ligand>
        <name>Ca(2+)</name>
        <dbReference type="ChEBI" id="CHEBI:29108"/>
        <label>1</label>
    </ligand>
</feature>
<feature type="signal peptide" evidence="18">
    <location>
        <begin position="1"/>
        <end position="25"/>
    </location>
</feature>
<dbReference type="FunFam" id="1.10.420.10:FF:000001">
    <property type="entry name" value="Peroxidase"/>
    <property type="match status" value="1"/>
</dbReference>
<feature type="site" description="Transition state stabilizer" evidence="16">
    <location>
        <position position="63"/>
    </location>
</feature>
<dbReference type="GO" id="GO:0006979">
    <property type="term" value="P:response to oxidative stress"/>
    <property type="evidence" value="ECO:0007669"/>
    <property type="project" value="UniProtKB-UniRule"/>
</dbReference>
<comment type="cofactor">
    <cofactor evidence="15 18">
        <name>heme b</name>
        <dbReference type="ChEBI" id="CHEBI:60344"/>
    </cofactor>
    <text evidence="15 18">Binds 1 heme b (iron(II)-protoporphyrin IX) group per subunit.</text>
</comment>
<dbReference type="InterPro" id="IPR002016">
    <property type="entry name" value="Haem_peroxidase"/>
</dbReference>
<organism evidence="20 21">
    <name type="scientific">Rhynchospora pubera</name>
    <dbReference type="NCBI Taxonomy" id="906938"/>
    <lineage>
        <taxon>Eukaryota</taxon>
        <taxon>Viridiplantae</taxon>
        <taxon>Streptophyta</taxon>
        <taxon>Embryophyta</taxon>
        <taxon>Tracheophyta</taxon>
        <taxon>Spermatophyta</taxon>
        <taxon>Magnoliopsida</taxon>
        <taxon>Liliopsida</taxon>
        <taxon>Poales</taxon>
        <taxon>Cyperaceae</taxon>
        <taxon>Cyperoideae</taxon>
        <taxon>Rhynchosporeae</taxon>
        <taxon>Rhynchospora</taxon>
    </lineage>
</organism>
<keyword evidence="8 18" id="KW-0560">Oxidoreductase</keyword>
<dbReference type="Proteomes" id="UP001140206">
    <property type="component" value="Chromosome 1"/>
</dbReference>
<evidence type="ECO:0000256" key="11">
    <source>
        <dbReference type="ARBA" id="ARBA00023283"/>
    </source>
</evidence>
<keyword evidence="18" id="KW-0732">Signal</keyword>
<dbReference type="Pfam" id="PF00141">
    <property type="entry name" value="peroxidase"/>
    <property type="match status" value="1"/>
</dbReference>